<proteinExistence type="predicted"/>
<evidence type="ECO:0000259" key="3">
    <source>
        <dbReference type="Pfam" id="PF25597"/>
    </source>
</evidence>
<organism evidence="4">
    <name type="scientific">Fagus sylvatica</name>
    <name type="common">Beechnut</name>
    <dbReference type="NCBI Taxonomy" id="28930"/>
    <lineage>
        <taxon>Eukaryota</taxon>
        <taxon>Viridiplantae</taxon>
        <taxon>Streptophyta</taxon>
        <taxon>Embryophyta</taxon>
        <taxon>Tracheophyta</taxon>
        <taxon>Spermatophyta</taxon>
        <taxon>Magnoliopsida</taxon>
        <taxon>eudicotyledons</taxon>
        <taxon>Gunneridae</taxon>
        <taxon>Pentapetalae</taxon>
        <taxon>rosids</taxon>
        <taxon>fabids</taxon>
        <taxon>Fagales</taxon>
        <taxon>Fagaceae</taxon>
        <taxon>Fagus</taxon>
    </lineage>
</organism>
<evidence type="ECO:0000256" key="1">
    <source>
        <dbReference type="SAM" id="MobiDB-lite"/>
    </source>
</evidence>
<sequence>MKITKGTLLVMKGRKVNQLYRLIGNIVVGGAAVITSTKSSTDDTKLWHMRLGHIGERGMLELQKRNLLKGVKTCKLDFCKYCVYGKQPRVSFKTGSHTSKSVLDYVHSHVWGTVSVSSHNGAHYFVSFIDDYFGKLTRQASLSKYLPQLDNDFNIPQEVWSRKPVDYSSLKIFGCPANVHVQSGERTKLDPKSRKCIFLGFEKNIKGYRLWDLISKKKVISRDIIFDETFMLKQNEAEVCEDSPKEKSTVEVEFDEDNLPSDKNNDKDDSQQQEEPYSIARGRGKRVHKALQRYAMSEEMESLQKNKNWESAKLPKKKKAIGCKWPVPNGQVQALLGLDWCSQFVIALKG</sequence>
<feature type="region of interest" description="Disordered" evidence="1">
    <location>
        <begin position="242"/>
        <end position="285"/>
    </location>
</feature>
<dbReference type="Pfam" id="PF25597">
    <property type="entry name" value="SH3_retrovirus"/>
    <property type="match status" value="1"/>
</dbReference>
<feature type="domain" description="Retroviral polymerase SH3-like" evidence="3">
    <location>
        <begin position="175"/>
        <end position="235"/>
    </location>
</feature>
<name>A0A2N9FNI8_FAGSY</name>
<dbReference type="PANTHER" id="PTHR42648">
    <property type="entry name" value="TRANSPOSASE, PUTATIVE-RELATED"/>
    <property type="match status" value="1"/>
</dbReference>
<protein>
    <submittedName>
        <fullName evidence="4">Uncharacterized protein</fullName>
    </submittedName>
</protein>
<evidence type="ECO:0000313" key="4">
    <source>
        <dbReference type="EMBL" id="SPC88471.1"/>
    </source>
</evidence>
<feature type="domain" description="GAG-pre-integrase" evidence="2">
    <location>
        <begin position="19"/>
        <end position="87"/>
    </location>
</feature>
<dbReference type="AlphaFoldDB" id="A0A2N9FNI8"/>
<dbReference type="EMBL" id="OIVN01001000">
    <property type="protein sequence ID" value="SPC88471.1"/>
    <property type="molecule type" value="Genomic_DNA"/>
</dbReference>
<reference evidence="4" key="1">
    <citation type="submission" date="2018-02" db="EMBL/GenBank/DDBJ databases">
        <authorList>
            <person name="Cohen D.B."/>
            <person name="Kent A.D."/>
        </authorList>
    </citation>
    <scope>NUCLEOTIDE SEQUENCE</scope>
</reference>
<dbReference type="InterPro" id="IPR025724">
    <property type="entry name" value="GAG-pre-integrase_dom"/>
</dbReference>
<evidence type="ECO:0000259" key="2">
    <source>
        <dbReference type="Pfam" id="PF13976"/>
    </source>
</evidence>
<dbReference type="PANTHER" id="PTHR42648:SF28">
    <property type="entry name" value="TRANSPOSON-ENCODED PROTEIN WITH RIBONUCLEASE H-LIKE AND RETROVIRUS ZINC FINGER-LIKE DOMAINS"/>
    <property type="match status" value="1"/>
</dbReference>
<gene>
    <name evidence="4" type="ORF">FSB_LOCUS16353</name>
</gene>
<dbReference type="InterPro" id="IPR057670">
    <property type="entry name" value="SH3_retrovirus"/>
</dbReference>
<dbReference type="Pfam" id="PF13976">
    <property type="entry name" value="gag_pre-integrs"/>
    <property type="match status" value="1"/>
</dbReference>
<accession>A0A2N9FNI8</accession>
<dbReference type="InterPro" id="IPR039537">
    <property type="entry name" value="Retrotran_Ty1/copia-like"/>
</dbReference>